<keyword evidence="2" id="KW-1185">Reference proteome</keyword>
<dbReference type="EMBL" id="CM014090">
    <property type="protein sequence ID" value="TKS80899.1"/>
    <property type="molecule type" value="Genomic_DNA"/>
</dbReference>
<sequence length="130" mass="14539">MTSYPRRGRLRLYLSKPSKEQTCRIGAGGEAAFENLHLCPAECLLPRVQSLTTRHVASSQPVRASLRCVSASGPRSLLLLLLLQEEVGHVSNLRKRRWNRTPEESPCRESIVNVHKKICEVGPPVDTLND</sequence>
<dbReference type="Proteomes" id="UP000298787">
    <property type="component" value="Chromosome 13"/>
</dbReference>
<accession>A0A4U5V062</accession>
<organism evidence="1 2">
    <name type="scientific">Collichthys lucidus</name>
    <name type="common">Big head croaker</name>
    <name type="synonym">Sciaena lucida</name>
    <dbReference type="NCBI Taxonomy" id="240159"/>
    <lineage>
        <taxon>Eukaryota</taxon>
        <taxon>Metazoa</taxon>
        <taxon>Chordata</taxon>
        <taxon>Craniata</taxon>
        <taxon>Vertebrata</taxon>
        <taxon>Euteleostomi</taxon>
        <taxon>Actinopterygii</taxon>
        <taxon>Neopterygii</taxon>
        <taxon>Teleostei</taxon>
        <taxon>Neoteleostei</taxon>
        <taxon>Acanthomorphata</taxon>
        <taxon>Eupercaria</taxon>
        <taxon>Sciaenidae</taxon>
        <taxon>Collichthys</taxon>
    </lineage>
</organism>
<evidence type="ECO:0000313" key="1">
    <source>
        <dbReference type="EMBL" id="TKS80899.1"/>
    </source>
</evidence>
<protein>
    <submittedName>
        <fullName evidence="1">Uncharacterized protein</fullName>
    </submittedName>
</protein>
<evidence type="ECO:0000313" key="2">
    <source>
        <dbReference type="Proteomes" id="UP000298787"/>
    </source>
</evidence>
<reference evidence="1 2" key="1">
    <citation type="submission" date="2019-01" db="EMBL/GenBank/DDBJ databases">
        <title>Genome Assembly of Collichthys lucidus.</title>
        <authorList>
            <person name="Cai M."/>
            <person name="Xiao S."/>
        </authorList>
    </citation>
    <scope>NUCLEOTIDE SEQUENCE [LARGE SCALE GENOMIC DNA]</scope>
    <source>
        <strain evidence="1">JT15FE1705JMU</strain>
        <tissue evidence="1">Muscle</tissue>
    </source>
</reference>
<gene>
    <name evidence="1" type="ORF">D9C73_015003</name>
</gene>
<dbReference type="AlphaFoldDB" id="A0A4U5V062"/>
<name>A0A4U5V062_COLLU</name>
<proteinExistence type="predicted"/>